<dbReference type="EMBL" id="JASNVW010000004">
    <property type="protein sequence ID" value="MDK6029170.1"/>
    <property type="molecule type" value="Genomic_DNA"/>
</dbReference>
<evidence type="ECO:0000313" key="1">
    <source>
        <dbReference type="EMBL" id="MDK6029170.1"/>
    </source>
</evidence>
<reference evidence="1 2" key="1">
    <citation type="submission" date="2023-05" db="EMBL/GenBank/DDBJ databases">
        <title>A new hyperthermophilic archaea 'Ignisphaera cupida' sp. nov. and description of the family 'Ignisphaeraceae' fam. nov.</title>
        <authorList>
            <person name="Podosokorskaya O.A."/>
            <person name="Elcheninov A.G."/>
            <person name="Klukina A."/>
            <person name="Merkel A.Y."/>
        </authorList>
    </citation>
    <scope>NUCLEOTIDE SEQUENCE [LARGE SCALE GENOMIC DNA]</scope>
    <source>
        <strain evidence="1 2">4213-co</strain>
    </source>
</reference>
<evidence type="ECO:0008006" key="3">
    <source>
        <dbReference type="Google" id="ProtNLM"/>
    </source>
</evidence>
<dbReference type="AlphaFoldDB" id="A0ABD4ZA43"/>
<dbReference type="Proteomes" id="UP001529235">
    <property type="component" value="Unassembled WGS sequence"/>
</dbReference>
<dbReference type="SUPFAM" id="SSF52540">
    <property type="entry name" value="P-loop containing nucleoside triphosphate hydrolases"/>
    <property type="match status" value="1"/>
</dbReference>
<name>A0ABD4ZA43_9CREN</name>
<accession>A0ABD4ZA43</accession>
<keyword evidence="2" id="KW-1185">Reference proteome</keyword>
<dbReference type="Gene3D" id="3.40.50.300">
    <property type="entry name" value="P-loop containing nucleotide triphosphate hydrolases"/>
    <property type="match status" value="1"/>
</dbReference>
<protein>
    <recommendedName>
        <fullName evidence="3">ATPase</fullName>
    </recommendedName>
</protein>
<comment type="caution">
    <text evidence="1">The sequence shown here is derived from an EMBL/GenBank/DDBJ whole genome shotgun (WGS) entry which is preliminary data.</text>
</comment>
<organism evidence="1 2">
    <name type="scientific">Ignisphaera cupida</name>
    <dbReference type="NCBI Taxonomy" id="3050454"/>
    <lineage>
        <taxon>Archaea</taxon>
        <taxon>Thermoproteota</taxon>
        <taxon>Thermoprotei</taxon>
        <taxon>Desulfurococcales</taxon>
        <taxon>Desulfurococcaceae</taxon>
        <taxon>Ignisphaera</taxon>
    </lineage>
</organism>
<evidence type="ECO:0000313" key="2">
    <source>
        <dbReference type="Proteomes" id="UP001529235"/>
    </source>
</evidence>
<gene>
    <name evidence="1" type="ORF">QPL79_07320</name>
</gene>
<dbReference type="InterPro" id="IPR027417">
    <property type="entry name" value="P-loop_NTPase"/>
</dbReference>
<dbReference type="RefSeq" id="WP_285274154.1">
    <property type="nucleotide sequence ID" value="NZ_JASNVW010000004.1"/>
</dbReference>
<sequence>MSRAVIVLVSGLLTYDSGKTWFVIGLAKRLMEKGYSIGLFKPVAGHNLWSQYKSFLYSIDAGVLVGEDVMKYITILKLNEKPQIINPVDILMAPPDPVKYILNRALPNYLEDLDSQFKQIVLARYSECSSEKSKHYIFKSNITNLSPYLRNLIERFSVNVNAEDVSIESFIGLLKSSSVEENLDQCLSRVSSGKDVVIVESFNDAATPYIKLLDKINKILVIMPTAVAIYNDVAKAKGVIMESVKKLGETGLKTYNLLSYLPPDSIMYLRPRLSEVEYDEVFEKVL</sequence>
<proteinExistence type="predicted"/>